<comment type="similarity">
    <text evidence="2">Belongs to the cation diffusion facilitator (CDF) transporter (TC 2.A.4) family. SLC30A subfamily.</text>
</comment>
<feature type="transmembrane region" description="Helical" evidence="9">
    <location>
        <begin position="179"/>
        <end position="197"/>
    </location>
</feature>
<dbReference type="Pfam" id="PF16916">
    <property type="entry name" value="ZT_dimer"/>
    <property type="match status" value="1"/>
</dbReference>
<dbReference type="InterPro" id="IPR050681">
    <property type="entry name" value="CDF/SLC30A"/>
</dbReference>
<dbReference type="GO" id="GO:0005886">
    <property type="term" value="C:plasma membrane"/>
    <property type="evidence" value="ECO:0007669"/>
    <property type="project" value="TreeGrafter"/>
</dbReference>
<evidence type="ECO:0000256" key="9">
    <source>
        <dbReference type="SAM" id="Phobius"/>
    </source>
</evidence>
<evidence type="ECO:0000256" key="2">
    <source>
        <dbReference type="ARBA" id="ARBA00008873"/>
    </source>
</evidence>
<keyword evidence="4 9" id="KW-0812">Transmembrane</keyword>
<gene>
    <name evidence="12" type="ORF">HMF8227_01641</name>
</gene>
<keyword evidence="7" id="KW-0406">Ion transport</keyword>
<sequence>MAHHHHHHGHSTQRIGLAFFLNLAFTLIEFVGGLLTNSTAILADAVHDLGDSLALGMAWGMEKLSHKHPNQNFTYGFRRLSLVAALVNALVLLVGSVWVISHAIPRLWDPQMPVAEGMVVLALMGIAANGYAAYKLSHGNTLNERVLNWHLLEDVLGWVAVLVVAIVLLFVDWPILDPILSIAFTLFILLNVGKNLYTTIKLFIQASPNPAQYQQMRQAMLEQQGVEDVHHMHFWSLDGERHVLTAHVVVSENLSADHRHRLKTALSGALSEFELAHTTIELEYPDEVCRDQTSSG</sequence>
<keyword evidence="8 9" id="KW-0472">Membrane</keyword>
<dbReference type="Gene3D" id="1.20.1510.10">
    <property type="entry name" value="Cation efflux protein transmembrane domain"/>
    <property type="match status" value="1"/>
</dbReference>
<dbReference type="InterPro" id="IPR036837">
    <property type="entry name" value="Cation_efflux_CTD_sf"/>
</dbReference>
<dbReference type="PANTHER" id="PTHR11562">
    <property type="entry name" value="CATION EFFLUX PROTEIN/ ZINC TRANSPORTER"/>
    <property type="match status" value="1"/>
</dbReference>
<dbReference type="AlphaFoldDB" id="A0A2S2E395"/>
<dbReference type="PANTHER" id="PTHR11562:SF17">
    <property type="entry name" value="RE54080P-RELATED"/>
    <property type="match status" value="1"/>
</dbReference>
<comment type="subcellular location">
    <subcellularLocation>
        <location evidence="1">Membrane</location>
        <topology evidence="1">Multi-pass membrane protein</topology>
    </subcellularLocation>
</comment>
<keyword evidence="6 9" id="KW-1133">Transmembrane helix</keyword>
<dbReference type="Gene3D" id="3.30.70.1350">
    <property type="entry name" value="Cation efflux protein, cytoplasmic domain"/>
    <property type="match status" value="1"/>
</dbReference>
<feature type="transmembrane region" description="Helical" evidence="9">
    <location>
        <begin position="80"/>
        <end position="100"/>
    </location>
</feature>
<dbReference type="InterPro" id="IPR027470">
    <property type="entry name" value="Cation_efflux_CTD"/>
</dbReference>
<dbReference type="KEGG" id="salh:HMF8227_01641"/>
<evidence type="ECO:0000259" key="11">
    <source>
        <dbReference type="Pfam" id="PF16916"/>
    </source>
</evidence>
<feature type="transmembrane region" description="Helical" evidence="9">
    <location>
        <begin position="155"/>
        <end position="173"/>
    </location>
</feature>
<evidence type="ECO:0000256" key="3">
    <source>
        <dbReference type="ARBA" id="ARBA00022448"/>
    </source>
</evidence>
<dbReference type="NCBIfam" id="TIGR01297">
    <property type="entry name" value="CDF"/>
    <property type="match status" value="1"/>
</dbReference>
<dbReference type="SUPFAM" id="SSF160240">
    <property type="entry name" value="Cation efflux protein cytoplasmic domain-like"/>
    <property type="match status" value="1"/>
</dbReference>
<dbReference type="InterPro" id="IPR002524">
    <property type="entry name" value="Cation_efflux"/>
</dbReference>
<feature type="transmembrane region" description="Helical" evidence="9">
    <location>
        <begin position="15"/>
        <end position="35"/>
    </location>
</feature>
<feature type="domain" description="Cation efflux protein cytoplasmic" evidence="11">
    <location>
        <begin position="208"/>
        <end position="283"/>
    </location>
</feature>
<dbReference type="InterPro" id="IPR027469">
    <property type="entry name" value="Cation_efflux_TMD_sf"/>
</dbReference>
<evidence type="ECO:0000313" key="13">
    <source>
        <dbReference type="Proteomes" id="UP000245728"/>
    </source>
</evidence>
<feature type="domain" description="Cation efflux protein transmembrane" evidence="10">
    <location>
        <begin position="17"/>
        <end position="201"/>
    </location>
</feature>
<reference evidence="12 13" key="1">
    <citation type="submission" date="2018-05" db="EMBL/GenBank/DDBJ databases">
        <title>Salinimonas sp. HMF8227 Genome sequencing and assembly.</title>
        <authorList>
            <person name="Kang H."/>
            <person name="Kang J."/>
            <person name="Cha I."/>
            <person name="Kim H."/>
            <person name="Joh K."/>
        </authorList>
    </citation>
    <scope>NUCLEOTIDE SEQUENCE [LARGE SCALE GENOMIC DNA]</scope>
    <source>
        <strain evidence="12 13">HMF8227</strain>
    </source>
</reference>
<feature type="transmembrane region" description="Helical" evidence="9">
    <location>
        <begin position="112"/>
        <end position="134"/>
    </location>
</feature>
<evidence type="ECO:0000256" key="1">
    <source>
        <dbReference type="ARBA" id="ARBA00004141"/>
    </source>
</evidence>
<proteinExistence type="inferred from homology"/>
<evidence type="ECO:0000256" key="6">
    <source>
        <dbReference type="ARBA" id="ARBA00022989"/>
    </source>
</evidence>
<evidence type="ECO:0000259" key="10">
    <source>
        <dbReference type="Pfam" id="PF01545"/>
    </source>
</evidence>
<dbReference type="RefSeq" id="WP_109339717.1">
    <property type="nucleotide sequence ID" value="NZ_CP029347.1"/>
</dbReference>
<evidence type="ECO:0000313" key="12">
    <source>
        <dbReference type="EMBL" id="AWL12114.1"/>
    </source>
</evidence>
<dbReference type="GO" id="GO:0005385">
    <property type="term" value="F:zinc ion transmembrane transporter activity"/>
    <property type="evidence" value="ECO:0007669"/>
    <property type="project" value="TreeGrafter"/>
</dbReference>
<evidence type="ECO:0000256" key="7">
    <source>
        <dbReference type="ARBA" id="ARBA00023065"/>
    </source>
</evidence>
<keyword evidence="5" id="KW-0864">Zinc transport</keyword>
<keyword evidence="5" id="KW-0862">Zinc</keyword>
<dbReference type="SUPFAM" id="SSF161111">
    <property type="entry name" value="Cation efflux protein transmembrane domain-like"/>
    <property type="match status" value="1"/>
</dbReference>
<dbReference type="Pfam" id="PF01545">
    <property type="entry name" value="Cation_efflux"/>
    <property type="match status" value="1"/>
</dbReference>
<keyword evidence="13" id="KW-1185">Reference proteome</keyword>
<evidence type="ECO:0000256" key="5">
    <source>
        <dbReference type="ARBA" id="ARBA00022906"/>
    </source>
</evidence>
<dbReference type="InterPro" id="IPR058533">
    <property type="entry name" value="Cation_efflux_TM"/>
</dbReference>
<dbReference type="Proteomes" id="UP000245728">
    <property type="component" value="Chromosome"/>
</dbReference>
<dbReference type="EMBL" id="CP029347">
    <property type="protein sequence ID" value="AWL12114.1"/>
    <property type="molecule type" value="Genomic_DNA"/>
</dbReference>
<accession>A0A2S2E395</accession>
<protein>
    <submittedName>
        <fullName evidence="12">Zinc transporter</fullName>
    </submittedName>
</protein>
<evidence type="ECO:0000256" key="8">
    <source>
        <dbReference type="ARBA" id="ARBA00023136"/>
    </source>
</evidence>
<keyword evidence="3" id="KW-0813">Transport</keyword>
<evidence type="ECO:0000256" key="4">
    <source>
        <dbReference type="ARBA" id="ARBA00022692"/>
    </source>
</evidence>
<dbReference type="OrthoDB" id="9809646at2"/>
<organism evidence="12 13">
    <name type="scientific">Saliniradius amylolyticus</name>
    <dbReference type="NCBI Taxonomy" id="2183582"/>
    <lineage>
        <taxon>Bacteria</taxon>
        <taxon>Pseudomonadati</taxon>
        <taxon>Pseudomonadota</taxon>
        <taxon>Gammaproteobacteria</taxon>
        <taxon>Alteromonadales</taxon>
        <taxon>Alteromonadaceae</taxon>
        <taxon>Saliniradius</taxon>
    </lineage>
</organism>
<name>A0A2S2E395_9ALTE</name>